<dbReference type="OrthoDB" id="9798982at2"/>
<gene>
    <name evidence="2" type="ORF">E4L98_16595</name>
</gene>
<dbReference type="AlphaFoldDB" id="A0A4Y9SEK8"/>
<feature type="region of interest" description="Disordered" evidence="1">
    <location>
        <begin position="1"/>
        <end position="46"/>
    </location>
</feature>
<evidence type="ECO:0000313" key="2">
    <source>
        <dbReference type="EMBL" id="TFW19243.1"/>
    </source>
</evidence>
<organism evidence="2 3">
    <name type="scientific">Duganella callida</name>
    <dbReference type="NCBI Taxonomy" id="2561932"/>
    <lineage>
        <taxon>Bacteria</taxon>
        <taxon>Pseudomonadati</taxon>
        <taxon>Pseudomonadota</taxon>
        <taxon>Betaproteobacteria</taxon>
        <taxon>Burkholderiales</taxon>
        <taxon>Oxalobacteraceae</taxon>
        <taxon>Telluria group</taxon>
        <taxon>Duganella</taxon>
    </lineage>
</organism>
<name>A0A4Y9SEK8_9BURK</name>
<dbReference type="EMBL" id="SPVG01000171">
    <property type="protein sequence ID" value="TFW19243.1"/>
    <property type="molecule type" value="Genomic_DNA"/>
</dbReference>
<reference evidence="2 3" key="1">
    <citation type="submission" date="2019-03" db="EMBL/GenBank/DDBJ databases">
        <title>Draft Genome Sequence of Duganella callidus sp. nov., a Novel Duganella Species Isolated from Cultivated Soil.</title>
        <authorList>
            <person name="Raths R."/>
            <person name="Peta V."/>
            <person name="Bucking H."/>
        </authorList>
    </citation>
    <scope>NUCLEOTIDE SEQUENCE [LARGE SCALE GENOMIC DNA]</scope>
    <source>
        <strain evidence="2 3">DN04</strain>
    </source>
</reference>
<keyword evidence="3" id="KW-1185">Reference proteome</keyword>
<comment type="caution">
    <text evidence="2">The sequence shown here is derived from an EMBL/GenBank/DDBJ whole genome shotgun (WGS) entry which is preliminary data.</text>
</comment>
<proteinExistence type="predicted"/>
<dbReference type="Proteomes" id="UP000297729">
    <property type="component" value="Unassembled WGS sequence"/>
</dbReference>
<evidence type="ECO:0000313" key="3">
    <source>
        <dbReference type="Proteomes" id="UP000297729"/>
    </source>
</evidence>
<dbReference type="RefSeq" id="WP_135202664.1">
    <property type="nucleotide sequence ID" value="NZ_SPVG01000171.1"/>
</dbReference>
<protein>
    <submittedName>
        <fullName evidence="2">Uncharacterized protein</fullName>
    </submittedName>
</protein>
<sequence length="222" mass="24241">MDNQLALRPPAAYKQPGQPDARRNSPRKPDCRLNEPNMPRQDRHAAADARRAMLIQIADWLNVEHSVRYQPAPDGARSLAYAADYCQLAGVYLPHAWWTEAALRELQTIDDPDDLPDVSVHAMATSGLADWLREHGAGFGWRQVDDAAALQSAANHGGIGLISTARHVSVVVPEDRAHAAARDAGGQLTDPLQSDAGASNHRHGSPGPHWWRGADAAFWVHD</sequence>
<accession>A0A4Y9SEK8</accession>
<feature type="compositionally biased region" description="Basic and acidic residues" evidence="1">
    <location>
        <begin position="20"/>
        <end position="33"/>
    </location>
</feature>
<evidence type="ECO:0000256" key="1">
    <source>
        <dbReference type="SAM" id="MobiDB-lite"/>
    </source>
</evidence>
<feature type="region of interest" description="Disordered" evidence="1">
    <location>
        <begin position="179"/>
        <end position="209"/>
    </location>
</feature>